<evidence type="ECO:0000313" key="4">
    <source>
        <dbReference type="EMBL" id="OLF11787.1"/>
    </source>
</evidence>
<dbReference type="InterPro" id="IPR050214">
    <property type="entry name" value="Cys_Synth/Cystath_Beta-Synth"/>
</dbReference>
<reference evidence="4 5" key="1">
    <citation type="submission" date="2016-12" db="EMBL/GenBank/DDBJ databases">
        <title>The draft genome sequence of Actinophytocola xinjiangensis.</title>
        <authorList>
            <person name="Wang W."/>
            <person name="Yuan L."/>
        </authorList>
    </citation>
    <scope>NUCLEOTIDE SEQUENCE [LARGE SCALE GENOMIC DNA]</scope>
    <source>
        <strain evidence="4 5">CGMCC 4.4663</strain>
    </source>
</reference>
<organism evidence="4 5">
    <name type="scientific">Actinophytocola xinjiangensis</name>
    <dbReference type="NCBI Taxonomy" id="485602"/>
    <lineage>
        <taxon>Bacteria</taxon>
        <taxon>Bacillati</taxon>
        <taxon>Actinomycetota</taxon>
        <taxon>Actinomycetes</taxon>
        <taxon>Pseudonocardiales</taxon>
        <taxon>Pseudonocardiaceae</taxon>
    </lineage>
</organism>
<proteinExistence type="predicted"/>
<dbReference type="AlphaFoldDB" id="A0A7Z0WNU4"/>
<evidence type="ECO:0000259" key="3">
    <source>
        <dbReference type="Pfam" id="PF00291"/>
    </source>
</evidence>
<sequence length="342" mass="36404">MTGRTLGRLLSDAETRSPLWPLTVVAGRKRTRLWLKLEGHNPTGSIKYRTALGLLDAMDGERALTPGSTVVESTSGNLGLALASVLADLRCRFVAVVDPKLPLALRDRLTAAGATLVTVREPDASGGYLLSRLAEVARLRVEDPGLRWPDQYRNPANPDVHRRTTARELVEQTDGQVDAVFVAVSTGGTLAGISDGVRGHVSGAAVFAVDVRGSLVTGDVAGSHLLTGIGASRRSSFLRPGHYDRALSVTDVEAFVHCRMAADDTGLAVGGSGGAVLSAALAHGIDRFRNPVAVLADGADNYRFTCYDDRWLAERGVLDEVRAGIVAARSRGVRYELETWDA</sequence>
<dbReference type="EMBL" id="MSIF01000004">
    <property type="protein sequence ID" value="OLF11787.1"/>
    <property type="molecule type" value="Genomic_DNA"/>
</dbReference>
<evidence type="ECO:0000256" key="2">
    <source>
        <dbReference type="ARBA" id="ARBA00022898"/>
    </source>
</evidence>
<name>A0A7Z0WNU4_9PSEU</name>
<dbReference type="PANTHER" id="PTHR10314">
    <property type="entry name" value="CYSTATHIONINE BETA-SYNTHASE"/>
    <property type="match status" value="1"/>
</dbReference>
<comment type="caution">
    <text evidence="4">The sequence shown here is derived from an EMBL/GenBank/DDBJ whole genome shotgun (WGS) entry which is preliminary data.</text>
</comment>
<feature type="domain" description="Tryptophan synthase beta chain-like PALP" evidence="3">
    <location>
        <begin position="11"/>
        <end position="282"/>
    </location>
</feature>
<dbReference type="GO" id="GO:0006535">
    <property type="term" value="P:cysteine biosynthetic process from serine"/>
    <property type="evidence" value="ECO:0007669"/>
    <property type="project" value="InterPro"/>
</dbReference>
<dbReference type="GO" id="GO:0016765">
    <property type="term" value="F:transferase activity, transferring alkyl or aryl (other than methyl) groups"/>
    <property type="evidence" value="ECO:0007669"/>
    <property type="project" value="UniProtKB-ARBA"/>
</dbReference>
<evidence type="ECO:0000313" key="5">
    <source>
        <dbReference type="Proteomes" id="UP000185696"/>
    </source>
</evidence>
<keyword evidence="5" id="KW-1185">Reference proteome</keyword>
<dbReference type="Gene3D" id="3.40.50.1100">
    <property type="match status" value="2"/>
</dbReference>
<dbReference type="CDD" id="cd01561">
    <property type="entry name" value="CBS_like"/>
    <property type="match status" value="1"/>
</dbReference>
<dbReference type="InterPro" id="IPR036052">
    <property type="entry name" value="TrpB-like_PALP_sf"/>
</dbReference>
<evidence type="ECO:0000256" key="1">
    <source>
        <dbReference type="ARBA" id="ARBA00001933"/>
    </source>
</evidence>
<gene>
    <name evidence="4" type="ORF">BLA60_12365</name>
</gene>
<dbReference type="OrthoDB" id="5176350at2"/>
<keyword evidence="2" id="KW-0663">Pyridoxal phosphate</keyword>
<dbReference type="RefSeq" id="WP_075133022.1">
    <property type="nucleotide sequence ID" value="NZ_MSIF01000004.1"/>
</dbReference>
<dbReference type="Proteomes" id="UP000185696">
    <property type="component" value="Unassembled WGS sequence"/>
</dbReference>
<dbReference type="InterPro" id="IPR001216">
    <property type="entry name" value="P-phosphate_BS"/>
</dbReference>
<protein>
    <recommendedName>
        <fullName evidence="3">Tryptophan synthase beta chain-like PALP domain-containing protein</fullName>
    </recommendedName>
</protein>
<accession>A0A7Z0WNU4</accession>
<dbReference type="PROSITE" id="PS00901">
    <property type="entry name" value="CYS_SYNTHASE"/>
    <property type="match status" value="1"/>
</dbReference>
<comment type="cofactor">
    <cofactor evidence="1">
        <name>pyridoxal 5'-phosphate</name>
        <dbReference type="ChEBI" id="CHEBI:597326"/>
    </cofactor>
</comment>
<dbReference type="SUPFAM" id="SSF53686">
    <property type="entry name" value="Tryptophan synthase beta subunit-like PLP-dependent enzymes"/>
    <property type="match status" value="1"/>
</dbReference>
<dbReference type="Pfam" id="PF00291">
    <property type="entry name" value="PALP"/>
    <property type="match status" value="1"/>
</dbReference>
<dbReference type="InterPro" id="IPR001926">
    <property type="entry name" value="TrpB-like_PALP"/>
</dbReference>